<name>A0ABR2D8W3_9ROSI</name>
<proteinExistence type="predicted"/>
<gene>
    <name evidence="1" type="ORF">V6N12_053879</name>
</gene>
<dbReference type="EMBL" id="JBBPBM010000034">
    <property type="protein sequence ID" value="KAK8532437.1"/>
    <property type="molecule type" value="Genomic_DNA"/>
</dbReference>
<reference evidence="1 2" key="1">
    <citation type="journal article" date="2024" name="G3 (Bethesda)">
        <title>Genome assembly of Hibiscus sabdariffa L. provides insights into metabolisms of medicinal natural products.</title>
        <authorList>
            <person name="Kim T."/>
        </authorList>
    </citation>
    <scope>NUCLEOTIDE SEQUENCE [LARGE SCALE GENOMIC DNA]</scope>
    <source>
        <strain evidence="1">TK-2024</strain>
        <tissue evidence="1">Old leaves</tissue>
    </source>
</reference>
<evidence type="ECO:0000313" key="2">
    <source>
        <dbReference type="Proteomes" id="UP001472677"/>
    </source>
</evidence>
<organism evidence="1 2">
    <name type="scientific">Hibiscus sabdariffa</name>
    <name type="common">roselle</name>
    <dbReference type="NCBI Taxonomy" id="183260"/>
    <lineage>
        <taxon>Eukaryota</taxon>
        <taxon>Viridiplantae</taxon>
        <taxon>Streptophyta</taxon>
        <taxon>Embryophyta</taxon>
        <taxon>Tracheophyta</taxon>
        <taxon>Spermatophyta</taxon>
        <taxon>Magnoliopsida</taxon>
        <taxon>eudicotyledons</taxon>
        <taxon>Gunneridae</taxon>
        <taxon>Pentapetalae</taxon>
        <taxon>rosids</taxon>
        <taxon>malvids</taxon>
        <taxon>Malvales</taxon>
        <taxon>Malvaceae</taxon>
        <taxon>Malvoideae</taxon>
        <taxon>Hibiscus</taxon>
    </lineage>
</organism>
<accession>A0ABR2D8W3</accession>
<protein>
    <submittedName>
        <fullName evidence="1">Uncharacterized protein</fullName>
    </submittedName>
</protein>
<comment type="caution">
    <text evidence="1">The sequence shown here is derived from an EMBL/GenBank/DDBJ whole genome shotgun (WGS) entry which is preliminary data.</text>
</comment>
<keyword evidence="2" id="KW-1185">Reference proteome</keyword>
<sequence length="206" mass="23189">MLMVREIHLMAGLPCSGNSLLCSFSTMNNELINCTKEQPKVILPADVGDILCKGFELHSNGMMMKYQSAEGFPGFCKWFSSIREVCLSQNHEEGLCQLSFLCWHLWKARNKWIFSGIKEEPIDVWKASDCAFLEFSSVVLLNPSSHSSRPLNEGAWTPPPNEWIKANCDASWFSCSQIAARATRLNYCPKELDGFSATKLGWPDVI</sequence>
<evidence type="ECO:0000313" key="1">
    <source>
        <dbReference type="EMBL" id="KAK8532437.1"/>
    </source>
</evidence>
<dbReference type="Proteomes" id="UP001472677">
    <property type="component" value="Unassembled WGS sequence"/>
</dbReference>